<dbReference type="PIRSF" id="PIRSF016938">
    <property type="entry name" value="RseA"/>
    <property type="match status" value="1"/>
</dbReference>
<accession>A0ABS9QQS1</accession>
<dbReference type="PANTHER" id="PTHR38104">
    <property type="match status" value="1"/>
</dbReference>
<comment type="subunit">
    <text evidence="7">Interacts 1:1 with ECF RNA polymerase sigma-E (RpoE); this inhibits the interaction of sigma-E with the RNA polymerase catalytic core and leads to a decreased expression of sigma-E-regulated genes. Interacts with RseB.</text>
</comment>
<evidence type="ECO:0000313" key="10">
    <source>
        <dbReference type="EMBL" id="MCG9962703.1"/>
    </source>
</evidence>
<keyword evidence="3 7" id="KW-1003">Cell membrane</keyword>
<dbReference type="Proteomes" id="UP000829384">
    <property type="component" value="Unassembled WGS sequence"/>
</dbReference>
<comment type="caution">
    <text evidence="10">The sequence shown here is derived from an EMBL/GenBank/DDBJ whole genome shotgun (WGS) entry which is preliminary data.</text>
</comment>
<evidence type="ECO:0000256" key="5">
    <source>
        <dbReference type="ARBA" id="ARBA00022989"/>
    </source>
</evidence>
<keyword evidence="7" id="KW-0997">Cell inner membrane</keyword>
<evidence type="ECO:0000256" key="2">
    <source>
        <dbReference type="ARBA" id="ARBA00005837"/>
    </source>
</evidence>
<dbReference type="EMBL" id="JACSDI010000001">
    <property type="protein sequence ID" value="MCG9962703.1"/>
    <property type="molecule type" value="Genomic_DNA"/>
</dbReference>
<dbReference type="Pfam" id="PF03872">
    <property type="entry name" value="RseA_N"/>
    <property type="match status" value="1"/>
</dbReference>
<dbReference type="Pfam" id="PF03873">
    <property type="entry name" value="RseA_C"/>
    <property type="match status" value="1"/>
</dbReference>
<protein>
    <recommendedName>
        <fullName evidence="7">Anti-sigma-E factor RseA</fullName>
    </recommendedName>
    <alternativeName>
        <fullName evidence="7">Regulator of SigE</fullName>
    </alternativeName>
    <alternativeName>
        <fullName evidence="7">Sigma-E anti-sigma factor RseA</fullName>
    </alternativeName>
    <alternativeName>
        <fullName evidence="7">Sigma-E factor negative regulatory protein</fullName>
    </alternativeName>
</protein>
<proteinExistence type="inferred from homology"/>
<keyword evidence="11" id="KW-1185">Reference proteome</keyword>
<dbReference type="InterPro" id="IPR026279">
    <property type="entry name" value="RseA"/>
</dbReference>
<dbReference type="Gene3D" id="1.10.10.880">
    <property type="entry name" value="Anti sigma-E protein RseA, N-terminal domain"/>
    <property type="match status" value="1"/>
</dbReference>
<comment type="subcellular location">
    <subcellularLocation>
        <location evidence="7">Cell inner membrane</location>
    </subcellularLocation>
    <subcellularLocation>
        <location evidence="1">Cell membrane</location>
        <topology evidence="1">Single-pass membrane protein</topology>
    </subcellularLocation>
</comment>
<evidence type="ECO:0000259" key="8">
    <source>
        <dbReference type="Pfam" id="PF03872"/>
    </source>
</evidence>
<evidence type="ECO:0000256" key="1">
    <source>
        <dbReference type="ARBA" id="ARBA00004162"/>
    </source>
</evidence>
<sequence>MDKLGQEWVSAAVDGETDVQTMAELAADTHSHNKWRNYHLIGDAMRGELPQTMAFDLSASIAAAIDLEPAIVSPQVSAPEVNTPVAPGQIAVNGRGSRVVPLFKQFGQYAIAATVAMFAIVGVQNFNQTADDATSPSPVLITRPLVGSASPVSLQTGPVQQNQSYTNDQMNEQRRRINTYIQDHMLQQRLNTGAVVEDNSEVIPVPVNQ</sequence>
<keyword evidence="6 7" id="KW-0472">Membrane</keyword>
<keyword evidence="4" id="KW-0812">Transmembrane</keyword>
<comment type="function">
    <text evidence="7">An anti-sigma factor for extracytoplasmic function (ECF) sigma factor sigma-E (RpoE). ECF sigma factors are held in an inactive form by an anti-sigma factor until released by regulated intramembrane proteolysis (RIP). RIP occurs when an extracytoplasmic signal triggers a concerted proteolytic cascade to transmit information and elicit cellular responses. The membrane-spanning regulatory substrate protein is first cut periplasmically (site-1 protease, S1P, DegS), then within the membrane itself (site-2 protease, S2P, RseP), while cytoplasmic proteases finish degrading the anti-sigma factor, liberating sigma-E.</text>
</comment>
<dbReference type="InterPro" id="IPR005573">
    <property type="entry name" value="Anti-sigma_E_RseA_C"/>
</dbReference>
<dbReference type="SUPFAM" id="SSF89069">
    <property type="entry name" value="N-terminal, cytoplasmic domain of anti-sigmaE factor RseA"/>
    <property type="match status" value="1"/>
</dbReference>
<dbReference type="CDD" id="cd16328">
    <property type="entry name" value="RseA_N"/>
    <property type="match status" value="1"/>
</dbReference>
<evidence type="ECO:0000313" key="11">
    <source>
        <dbReference type="Proteomes" id="UP000829384"/>
    </source>
</evidence>
<evidence type="ECO:0000256" key="4">
    <source>
        <dbReference type="ARBA" id="ARBA00022692"/>
    </source>
</evidence>
<dbReference type="InterPro" id="IPR005572">
    <property type="entry name" value="Anti-sigma_E_RseA_N"/>
</dbReference>
<evidence type="ECO:0000259" key="9">
    <source>
        <dbReference type="Pfam" id="PF03873"/>
    </source>
</evidence>
<dbReference type="InterPro" id="IPR036147">
    <property type="entry name" value="Anti-sigma_E_RseA_N_sf"/>
</dbReference>
<evidence type="ECO:0000256" key="6">
    <source>
        <dbReference type="ARBA" id="ARBA00023136"/>
    </source>
</evidence>
<evidence type="ECO:0000256" key="7">
    <source>
        <dbReference type="PIRNR" id="PIRNR016938"/>
    </source>
</evidence>
<keyword evidence="5" id="KW-1133">Transmembrane helix</keyword>
<name>A0ABS9QQS1_9GAMM</name>
<feature type="domain" description="Anti sigma-E protein RseA C-terminal" evidence="9">
    <location>
        <begin position="136"/>
        <end position="190"/>
    </location>
</feature>
<feature type="domain" description="Anti sigma-E protein RseA N-terminal" evidence="8">
    <location>
        <begin position="6"/>
        <end position="80"/>
    </location>
</feature>
<gene>
    <name evidence="10" type="ORF">H9J30_02000</name>
</gene>
<dbReference type="PANTHER" id="PTHR38104:SF1">
    <property type="entry name" value="ANTI-SIGMA-E FACTOR RSEA"/>
    <property type="match status" value="1"/>
</dbReference>
<dbReference type="RefSeq" id="WP_240129459.1">
    <property type="nucleotide sequence ID" value="NZ_JACSDI010000001.1"/>
</dbReference>
<organism evidence="10 11">
    <name type="scientific">Shewanella cutis</name>
    <dbReference type="NCBI Taxonomy" id="2766780"/>
    <lineage>
        <taxon>Bacteria</taxon>
        <taxon>Pseudomonadati</taxon>
        <taxon>Pseudomonadota</taxon>
        <taxon>Gammaproteobacteria</taxon>
        <taxon>Alteromonadales</taxon>
        <taxon>Shewanellaceae</taxon>
        <taxon>Shewanella</taxon>
    </lineage>
</organism>
<reference evidence="10 11" key="1">
    <citation type="submission" date="2020-08" db="EMBL/GenBank/DDBJ databases">
        <title>Whole genome sequence of Shewanella sp strain PS-2.</title>
        <authorList>
            <person name="Das S.K."/>
        </authorList>
    </citation>
    <scope>NUCLEOTIDE SEQUENCE [LARGE SCALE GENOMIC DNA]</scope>
    <source>
        <strain evidence="10 11">PS-2</strain>
    </source>
</reference>
<dbReference type="InterPro" id="IPR052383">
    <property type="entry name" value="Anti-sigma-E_RseA-like"/>
</dbReference>
<comment type="similarity">
    <text evidence="2 7">Belongs to the RseA family.</text>
</comment>
<evidence type="ECO:0000256" key="3">
    <source>
        <dbReference type="ARBA" id="ARBA00022475"/>
    </source>
</evidence>